<keyword evidence="3" id="KW-0285">Flavoprotein</keyword>
<dbReference type="EMBL" id="JAGPNL010000008">
    <property type="protein sequence ID" value="MBQ0829754.1"/>
    <property type="molecule type" value="Genomic_DNA"/>
</dbReference>
<feature type="transmembrane region" description="Helical" evidence="13">
    <location>
        <begin position="210"/>
        <end position="228"/>
    </location>
</feature>
<evidence type="ECO:0000313" key="16">
    <source>
        <dbReference type="Proteomes" id="UP000677875"/>
    </source>
</evidence>
<keyword evidence="11" id="KW-0411">Iron-sulfur</keyword>
<feature type="transmembrane region" description="Helical" evidence="13">
    <location>
        <begin position="146"/>
        <end position="164"/>
    </location>
</feature>
<dbReference type="SUPFAM" id="SSF52343">
    <property type="entry name" value="Ferredoxin reductase-like, C-terminal NADP-linked domain"/>
    <property type="match status" value="1"/>
</dbReference>
<evidence type="ECO:0000256" key="5">
    <source>
        <dbReference type="ARBA" id="ARBA00022714"/>
    </source>
</evidence>
<dbReference type="PRINTS" id="PR00410">
    <property type="entry name" value="PHEHYDRXLASE"/>
</dbReference>
<dbReference type="PROSITE" id="PS51384">
    <property type="entry name" value="FAD_FR"/>
    <property type="match status" value="1"/>
</dbReference>
<organism evidence="15 16">
    <name type="scientific">Streptomyces tagetis</name>
    <dbReference type="NCBI Taxonomy" id="2820809"/>
    <lineage>
        <taxon>Bacteria</taxon>
        <taxon>Bacillati</taxon>
        <taxon>Actinomycetota</taxon>
        <taxon>Actinomycetes</taxon>
        <taxon>Kitasatosporales</taxon>
        <taxon>Streptomycetaceae</taxon>
        <taxon>Streptomyces</taxon>
    </lineage>
</organism>
<evidence type="ECO:0000256" key="12">
    <source>
        <dbReference type="ARBA" id="ARBA00023136"/>
    </source>
</evidence>
<keyword evidence="8 13" id="KW-1133">Transmembrane helix</keyword>
<sequence length="460" mass="50877">MTTTLAGGRAARRQTMRRIRPRRSPAVPLLLAVWAGAAGVLWLWWRNTPAISDDAGRLVNAGRITGLLAGYLMALVVLQMARVPALERRVGSDRVARWHAMSGRYTLCLVVAHVFLTMWGYAAQAGKGLGDLVAQTVSSVNGLPDMGKAAIGTGILVFIGLISIGPVRRRIPYDAWYHVHLLTYVSVFLTFWHQLTTGNEFAVDPVATTVWYALYGTVTALVLWYRVLTPLRLNLRHRMRVEAVIEEAPGIVSVLITGRKLHRMGAEAGQFFRWRFMAPGMRFSSHPYSLSAAPRPERLRITVKAIGDHSTRLRELTPGTRVWAEGPYGAMTAQRRSRGKVLLVAGGVGITPMRALFETLPGAAGDITLLYRANSTQELALWDELARIAEERGARLMYAVNSPDGERPDISADSLRRKIPDVDRHDVFMCGPPGFAQSVYEALRGAGVPARRIHHESFEM</sequence>
<dbReference type="SFLD" id="SFLDS00052">
    <property type="entry name" value="Ferric_Reductase_Domain"/>
    <property type="match status" value="1"/>
</dbReference>
<evidence type="ECO:0000256" key="10">
    <source>
        <dbReference type="ARBA" id="ARBA00023004"/>
    </source>
</evidence>
<evidence type="ECO:0000256" key="13">
    <source>
        <dbReference type="SAM" id="Phobius"/>
    </source>
</evidence>
<dbReference type="InterPro" id="IPR017927">
    <property type="entry name" value="FAD-bd_FR_type"/>
</dbReference>
<keyword evidence="9" id="KW-0560">Oxidoreductase</keyword>
<evidence type="ECO:0000259" key="14">
    <source>
        <dbReference type="PROSITE" id="PS51384"/>
    </source>
</evidence>
<keyword evidence="10" id="KW-0408">Iron</keyword>
<dbReference type="InterPro" id="IPR050415">
    <property type="entry name" value="MRET"/>
</dbReference>
<feature type="transmembrane region" description="Helical" evidence="13">
    <location>
        <begin position="105"/>
        <end position="126"/>
    </location>
</feature>
<gene>
    <name evidence="15" type="ORF">J5Y05_25180</name>
</gene>
<evidence type="ECO:0000256" key="3">
    <source>
        <dbReference type="ARBA" id="ARBA00022630"/>
    </source>
</evidence>
<evidence type="ECO:0000256" key="9">
    <source>
        <dbReference type="ARBA" id="ARBA00023002"/>
    </source>
</evidence>
<feature type="domain" description="FAD-binding FR-type" evidence="14">
    <location>
        <begin position="234"/>
        <end position="334"/>
    </location>
</feature>
<dbReference type="InterPro" id="IPR017938">
    <property type="entry name" value="Riboflavin_synthase-like_b-brl"/>
</dbReference>
<evidence type="ECO:0000256" key="11">
    <source>
        <dbReference type="ARBA" id="ARBA00023014"/>
    </source>
</evidence>
<dbReference type="AlphaFoldDB" id="A0A940XRZ6"/>
<dbReference type="SFLD" id="SFLDG01168">
    <property type="entry name" value="Ferric_reductase_subgroup_(FRE"/>
    <property type="match status" value="1"/>
</dbReference>
<proteinExistence type="predicted"/>
<feature type="transmembrane region" description="Helical" evidence="13">
    <location>
        <begin position="176"/>
        <end position="195"/>
    </location>
</feature>
<dbReference type="Gene3D" id="3.40.50.80">
    <property type="entry name" value="Nucleotide-binding domain of ferredoxin-NADP reductase (FNR) module"/>
    <property type="match status" value="1"/>
</dbReference>
<feature type="transmembrane region" description="Helical" evidence="13">
    <location>
        <begin position="65"/>
        <end position="85"/>
    </location>
</feature>
<name>A0A940XRZ6_9ACTN</name>
<evidence type="ECO:0000256" key="2">
    <source>
        <dbReference type="ARBA" id="ARBA00004141"/>
    </source>
</evidence>
<accession>A0A940XRZ6</accession>
<keyword evidence="6" id="KW-0479">Metal-binding</keyword>
<reference evidence="15" key="1">
    <citation type="submission" date="2021-04" db="EMBL/GenBank/DDBJ databases">
        <title>Genome seq and assembly of Streptomyces sp. RG38.</title>
        <authorList>
            <person name="Chhetri G."/>
        </authorList>
    </citation>
    <scope>NUCLEOTIDE SEQUENCE</scope>
    <source>
        <strain evidence="15">RG38</strain>
    </source>
</reference>
<keyword evidence="5" id="KW-0001">2Fe-2S</keyword>
<dbReference type="GO" id="GO:0016491">
    <property type="term" value="F:oxidoreductase activity"/>
    <property type="evidence" value="ECO:0007669"/>
    <property type="project" value="UniProtKB-KW"/>
</dbReference>
<evidence type="ECO:0000256" key="7">
    <source>
        <dbReference type="ARBA" id="ARBA00022827"/>
    </source>
</evidence>
<evidence type="ECO:0000256" key="1">
    <source>
        <dbReference type="ARBA" id="ARBA00001974"/>
    </source>
</evidence>
<comment type="caution">
    <text evidence="15">The sequence shown here is derived from an EMBL/GenBank/DDBJ whole genome shotgun (WGS) entry which is preliminary data.</text>
</comment>
<dbReference type="Pfam" id="PF00175">
    <property type="entry name" value="NAD_binding_1"/>
    <property type="match status" value="1"/>
</dbReference>
<keyword evidence="16" id="KW-1185">Reference proteome</keyword>
<keyword evidence="7" id="KW-0274">FAD</keyword>
<keyword evidence="4 13" id="KW-0812">Transmembrane</keyword>
<dbReference type="GO" id="GO:0051537">
    <property type="term" value="F:2 iron, 2 sulfur cluster binding"/>
    <property type="evidence" value="ECO:0007669"/>
    <property type="project" value="UniProtKB-KW"/>
</dbReference>
<dbReference type="Pfam" id="PF01794">
    <property type="entry name" value="Ferric_reduct"/>
    <property type="match status" value="1"/>
</dbReference>
<dbReference type="GO" id="GO:0046872">
    <property type="term" value="F:metal ion binding"/>
    <property type="evidence" value="ECO:0007669"/>
    <property type="project" value="UniProtKB-KW"/>
</dbReference>
<dbReference type="Gene3D" id="2.40.30.10">
    <property type="entry name" value="Translation factors"/>
    <property type="match status" value="1"/>
</dbReference>
<dbReference type="InterPro" id="IPR013112">
    <property type="entry name" value="FAD-bd_8"/>
</dbReference>
<dbReference type="PANTHER" id="PTHR47354">
    <property type="entry name" value="NADH OXIDOREDUCTASE HCR"/>
    <property type="match status" value="1"/>
</dbReference>
<comment type="cofactor">
    <cofactor evidence="1">
        <name>FAD</name>
        <dbReference type="ChEBI" id="CHEBI:57692"/>
    </cofactor>
</comment>
<dbReference type="CDD" id="cd06198">
    <property type="entry name" value="FNR_like_3"/>
    <property type="match status" value="1"/>
</dbReference>
<dbReference type="InterPro" id="IPR001433">
    <property type="entry name" value="OxRdtase_FAD/NAD-bd"/>
</dbReference>
<dbReference type="SUPFAM" id="SSF63380">
    <property type="entry name" value="Riboflavin synthase domain-like"/>
    <property type="match status" value="1"/>
</dbReference>
<dbReference type="InterPro" id="IPR013130">
    <property type="entry name" value="Fe3_Rdtase_TM_dom"/>
</dbReference>
<evidence type="ECO:0000313" key="15">
    <source>
        <dbReference type="EMBL" id="MBQ0829754.1"/>
    </source>
</evidence>
<comment type="subcellular location">
    <subcellularLocation>
        <location evidence="2">Membrane</location>
        <topology evidence="2">Multi-pass membrane protein</topology>
    </subcellularLocation>
</comment>
<keyword evidence="12 13" id="KW-0472">Membrane</keyword>
<evidence type="ECO:0000256" key="8">
    <source>
        <dbReference type="ARBA" id="ARBA00022989"/>
    </source>
</evidence>
<feature type="transmembrane region" description="Helical" evidence="13">
    <location>
        <begin position="26"/>
        <end position="45"/>
    </location>
</feature>
<protein>
    <submittedName>
        <fullName evidence="15">Ferredoxin reductase family protein</fullName>
    </submittedName>
</protein>
<dbReference type="Pfam" id="PF08022">
    <property type="entry name" value="FAD_binding_8"/>
    <property type="match status" value="1"/>
</dbReference>
<dbReference type="PANTHER" id="PTHR47354:SF8">
    <property type="entry name" value="1,2-PHENYLACETYL-COA EPOXIDASE, SUBUNIT E"/>
    <property type="match status" value="1"/>
</dbReference>
<dbReference type="Proteomes" id="UP000677875">
    <property type="component" value="Unassembled WGS sequence"/>
</dbReference>
<dbReference type="InterPro" id="IPR039261">
    <property type="entry name" value="FNR_nucleotide-bd"/>
</dbReference>
<dbReference type="RefSeq" id="WP_210875362.1">
    <property type="nucleotide sequence ID" value="NZ_JAGPNL010000008.1"/>
</dbReference>
<evidence type="ECO:0000256" key="6">
    <source>
        <dbReference type="ARBA" id="ARBA00022723"/>
    </source>
</evidence>
<evidence type="ECO:0000256" key="4">
    <source>
        <dbReference type="ARBA" id="ARBA00022692"/>
    </source>
</evidence>
<dbReference type="GO" id="GO:0016020">
    <property type="term" value="C:membrane"/>
    <property type="evidence" value="ECO:0007669"/>
    <property type="project" value="UniProtKB-SubCell"/>
</dbReference>
<dbReference type="GO" id="GO:0050660">
    <property type="term" value="F:flavin adenine dinucleotide binding"/>
    <property type="evidence" value="ECO:0007669"/>
    <property type="project" value="TreeGrafter"/>
</dbReference>